<feature type="domain" description="NodB homology" evidence="5">
    <location>
        <begin position="467"/>
        <end position="515"/>
    </location>
</feature>
<keyword evidence="4" id="KW-0812">Transmembrane</keyword>
<dbReference type="PANTHER" id="PTHR34216">
    <property type="match status" value="1"/>
</dbReference>
<keyword evidence="7" id="KW-1185">Reference proteome</keyword>
<feature type="transmembrane region" description="Helical" evidence="4">
    <location>
        <begin position="70"/>
        <end position="88"/>
    </location>
</feature>
<evidence type="ECO:0000313" key="6">
    <source>
        <dbReference type="EMBL" id="MEQ2413425.1"/>
    </source>
</evidence>
<reference evidence="6 7" key="1">
    <citation type="submission" date="2024-04" db="EMBL/GenBank/DDBJ databases">
        <title>Human intestinal bacterial collection.</title>
        <authorList>
            <person name="Pauvert C."/>
            <person name="Hitch T.C.A."/>
            <person name="Clavel T."/>
        </authorList>
    </citation>
    <scope>NUCLEOTIDE SEQUENCE [LARGE SCALE GENOMIC DNA]</scope>
    <source>
        <strain evidence="6 7">CLA-AA-H161</strain>
    </source>
</reference>
<dbReference type="Proteomes" id="UP001470752">
    <property type="component" value="Unassembled WGS sequence"/>
</dbReference>
<evidence type="ECO:0000256" key="4">
    <source>
        <dbReference type="SAM" id="Phobius"/>
    </source>
</evidence>
<feature type="compositionally biased region" description="Basic residues" evidence="3">
    <location>
        <begin position="51"/>
        <end position="62"/>
    </location>
</feature>
<dbReference type="InterPro" id="IPR051398">
    <property type="entry name" value="Polysacch_Deacetylase"/>
</dbReference>
<evidence type="ECO:0000259" key="5">
    <source>
        <dbReference type="Pfam" id="PF01522"/>
    </source>
</evidence>
<name>A0ABV1CNE4_9FIRM</name>
<dbReference type="SUPFAM" id="SSF88713">
    <property type="entry name" value="Glycoside hydrolase/deacetylase"/>
    <property type="match status" value="1"/>
</dbReference>
<dbReference type="Gene3D" id="3.20.20.370">
    <property type="entry name" value="Glycoside hydrolase/deacetylase"/>
    <property type="match status" value="1"/>
</dbReference>
<dbReference type="Pfam" id="PF01522">
    <property type="entry name" value="Polysacc_deac_1"/>
    <property type="match status" value="1"/>
</dbReference>
<organism evidence="6 7">
    <name type="scientific">Blautia acetigignens</name>
    <dbReference type="NCBI Taxonomy" id="2981783"/>
    <lineage>
        <taxon>Bacteria</taxon>
        <taxon>Bacillati</taxon>
        <taxon>Bacillota</taxon>
        <taxon>Clostridia</taxon>
        <taxon>Lachnospirales</taxon>
        <taxon>Lachnospiraceae</taxon>
        <taxon>Blautia</taxon>
    </lineage>
</organism>
<sequence>MKKTDTEQQETSVLEEKQAPDSNTEGTLDKELQELDKESKQEEAYYEERRKERHQRNLQRKKRQMRNRNLALIVTVLILLGGAGYFWGDQIGLKDGVETLVTRAKALIPEKKEDTETAEATATPVPEKESEEQNETEDSKETTDPADSAESEDSKEAENPDDSENADDEEADSEENKTADPTVTQAPVKAEADFMPQAAAAGAGFIHRQVRHEKKVLTTAKNKAAQYDYDGAIKLLKNDNAYQYNVHFQNAAKKYKKEKDNCVAWSPEQVTHIFYHSLIVDTSKAFDGDYKQDGYNQVMTTLDEFNKITQTMYEEGDVMVNLYDLARLDDDGNMKAKTVYLPEGKTPFVLSQDDVCYYHSQDGDGIATKLVVDEDGKVRNEYVQDDGSTVVGDYDVVPLIDRFVEAHPDFAYHGHKGIVALTGYNGILGYRTDISYQTRPDDLNDDKLAWLNAHPDFDLETERAGAKKVADAMKKEGWTFASHTWGHKNMSTVSMERLQTDTTNFKENVDPLIGGTDIIIFAFGADINNGGAYTGDEKFNYLKSQGYDYYCNVDSNKYFVQITDEYFRMGRRNVDGYRMYYNPDLLADLFDASEVFDSSRPTPVPPMNGG</sequence>
<keyword evidence="4" id="KW-0472">Membrane</keyword>
<proteinExistence type="predicted"/>
<feature type="compositionally biased region" description="Acidic residues" evidence="3">
    <location>
        <begin position="159"/>
        <end position="173"/>
    </location>
</feature>
<dbReference type="PANTHER" id="PTHR34216:SF3">
    <property type="entry name" value="POLY-BETA-1,6-N-ACETYL-D-GLUCOSAMINE N-DEACETYLASE"/>
    <property type="match status" value="1"/>
</dbReference>
<dbReference type="InterPro" id="IPR002509">
    <property type="entry name" value="NODB_dom"/>
</dbReference>
<dbReference type="RefSeq" id="WP_349083754.1">
    <property type="nucleotide sequence ID" value="NZ_JBBNFW010000170.1"/>
</dbReference>
<protein>
    <submittedName>
        <fullName evidence="6">Polysaccharide deacetylase family protein</fullName>
    </submittedName>
</protein>
<feature type="compositionally biased region" description="Basic and acidic residues" evidence="3">
    <location>
        <begin position="27"/>
        <end position="50"/>
    </location>
</feature>
<comment type="subcellular location">
    <subcellularLocation>
        <location evidence="1">Secreted</location>
    </subcellularLocation>
</comment>
<feature type="region of interest" description="Disordered" evidence="3">
    <location>
        <begin position="111"/>
        <end position="183"/>
    </location>
</feature>
<comment type="caution">
    <text evidence="6">The sequence shown here is derived from an EMBL/GenBank/DDBJ whole genome shotgun (WGS) entry which is preliminary data.</text>
</comment>
<keyword evidence="2" id="KW-0732">Signal</keyword>
<evidence type="ECO:0000256" key="3">
    <source>
        <dbReference type="SAM" id="MobiDB-lite"/>
    </source>
</evidence>
<accession>A0ABV1CNE4</accession>
<feature type="region of interest" description="Disordered" evidence="3">
    <location>
        <begin position="1"/>
        <end position="62"/>
    </location>
</feature>
<evidence type="ECO:0000313" key="7">
    <source>
        <dbReference type="Proteomes" id="UP001470752"/>
    </source>
</evidence>
<dbReference type="InterPro" id="IPR011330">
    <property type="entry name" value="Glyco_hydro/deAcase_b/a-brl"/>
</dbReference>
<gene>
    <name evidence="6" type="ORF">AAAX94_10410</name>
</gene>
<dbReference type="EMBL" id="JBBNFW010000170">
    <property type="protein sequence ID" value="MEQ2413425.1"/>
    <property type="molecule type" value="Genomic_DNA"/>
</dbReference>
<evidence type="ECO:0000256" key="2">
    <source>
        <dbReference type="ARBA" id="ARBA00022729"/>
    </source>
</evidence>
<evidence type="ECO:0000256" key="1">
    <source>
        <dbReference type="ARBA" id="ARBA00004613"/>
    </source>
</evidence>
<keyword evidence="4" id="KW-1133">Transmembrane helix</keyword>